<dbReference type="PANTHER" id="PTHR30462">
    <property type="entry name" value="INTERMEMBRANE TRANSPORT PROTEIN PQIB-RELATED"/>
    <property type="match status" value="1"/>
</dbReference>
<evidence type="ECO:0000256" key="1">
    <source>
        <dbReference type="ARBA" id="ARBA00004533"/>
    </source>
</evidence>
<evidence type="ECO:0000313" key="10">
    <source>
        <dbReference type="EMBL" id="AEG70052.1"/>
    </source>
</evidence>
<dbReference type="Pfam" id="PF02470">
    <property type="entry name" value="MlaD"/>
    <property type="match status" value="3"/>
</dbReference>
<dbReference type="HOGENOM" id="CLU_018765_3_0_4"/>
<organism evidence="10 11">
    <name type="scientific">Ralstonia solanacearum (strain Po82)</name>
    <dbReference type="NCBI Taxonomy" id="1031711"/>
    <lineage>
        <taxon>Bacteria</taxon>
        <taxon>Pseudomonadati</taxon>
        <taxon>Pseudomonadota</taxon>
        <taxon>Betaproteobacteria</taxon>
        <taxon>Burkholderiales</taxon>
        <taxon>Burkholderiaceae</taxon>
        <taxon>Ralstonia</taxon>
        <taxon>Ralstonia solanacearum species complex</taxon>
    </lineage>
</organism>
<name>F6G519_RALS8</name>
<keyword evidence="4 8" id="KW-0812">Transmembrane</keyword>
<feature type="domain" description="Mce/MlaD" evidence="9">
    <location>
        <begin position="550"/>
        <end position="654"/>
    </location>
</feature>
<evidence type="ECO:0000313" key="11">
    <source>
        <dbReference type="Proteomes" id="UP000007953"/>
    </source>
</evidence>
<protein>
    <submittedName>
        <fullName evidence="10">Paraquat-inducible protein b</fullName>
    </submittedName>
</protein>
<keyword evidence="6 8" id="KW-0472">Membrane</keyword>
<dbReference type="InterPro" id="IPR003399">
    <property type="entry name" value="Mce/MlaD"/>
</dbReference>
<evidence type="ECO:0000256" key="2">
    <source>
        <dbReference type="ARBA" id="ARBA00022475"/>
    </source>
</evidence>
<evidence type="ECO:0000256" key="4">
    <source>
        <dbReference type="ARBA" id="ARBA00022692"/>
    </source>
</evidence>
<feature type="domain" description="Mce/MlaD" evidence="9">
    <location>
        <begin position="307"/>
        <end position="398"/>
    </location>
</feature>
<dbReference type="PANTHER" id="PTHR30462:SF0">
    <property type="entry name" value="INTERMEMBRANE TRANSPORT PROTEIN YEBT"/>
    <property type="match status" value="1"/>
</dbReference>
<evidence type="ECO:0000256" key="7">
    <source>
        <dbReference type="SAM" id="MobiDB-lite"/>
    </source>
</evidence>
<feature type="compositionally biased region" description="Low complexity" evidence="7">
    <location>
        <begin position="24"/>
        <end position="48"/>
    </location>
</feature>
<dbReference type="Proteomes" id="UP000007953">
    <property type="component" value="Chromosome"/>
</dbReference>
<sequence>MPLRIPENTPAARPAHDHRRHPVRPVAPARPPAARGRAWAGDLRALRPAGPPARRARGCPCRPGAGGGVRAHRRAGLPALPGADPRAQARQPEALLGAAAGRRRHVPARQHVARDDHGDAVRHPAGHHPQRHRLPVDIRLVASGDHRVHCQLLRAAGQAGHPGGAVPVGAAALALEAAHAHAPVRDRRGDRPLVDARRVRDRAAGGAGAPVHAGGHQARPGRRPLCRCGRADHACRPLFRPSPDLGRHRRARLRRDHRMTDPVDTRDIPPPRRMKRKRWLPSLIWLVPIVALAVGATLMTRVILARGAQITVTFSSAEGIEAGKTRVKYKSVDIGVVKDVGLTEDRSGAVVMIELTRDGKAFAVSDTRFWVVRPRVAAGSISGLGTLLSGAYIGVDGGRAKERKSEFKGLDTPPAIYADTPGRQFTLHAADLGSLDTGAPVYFRRVRVGQVTSYDIDADGEGVTLHIFVNAPFDRFVTRSSRFWNASGIDLKLDASGLKVDMQSLLTVALGGIAFQSPEDADRDPAPQNTEFQLVRNEAMALKDPEHVSQTVVMYFHRSLRGLTVGAPVEFKGINVGEIKSIGIHYSKERHEFVLPVTAVLYPTRFGMAVRDDTAAHAIEDTRAQFDTLISNGMRAQLKSASLLTGQQFVQLDFVEPADRGKTPPRFGQRERDGAYVFPTADNPTDDIEAQIAGIVKKLNKVPFDQIGQDVHRALGSLDATLKQTEQLAKTVNNDLAPQMKETLAEARRTLETARQTFSEDAPLQRNARDTLEQVAKAAASVRVLTDYLDRHPEALIRGKAKDAQ</sequence>
<reference evidence="10 11" key="1">
    <citation type="journal article" date="2011" name="J. Bacteriol.">
        <title>Complete genome sequence of the plant pathogen Ralstonia solanacearum strain Po82.</title>
        <authorList>
            <person name="Xu J."/>
            <person name="Zheng H.J."/>
            <person name="Liu L."/>
            <person name="Pan Z.C."/>
            <person name="Prior P."/>
            <person name="Tang B."/>
            <person name="Xu J.S."/>
            <person name="Zhang H."/>
            <person name="Tian Q."/>
            <person name="Zhang L.Q."/>
            <person name="Feng J."/>
        </authorList>
    </citation>
    <scope>NUCLEOTIDE SEQUENCE [LARGE SCALE GENOMIC DNA]</scope>
    <source>
        <strain evidence="10 11">Po82</strain>
    </source>
</reference>
<comment type="subcellular location">
    <subcellularLocation>
        <location evidence="1">Cell inner membrane</location>
    </subcellularLocation>
</comment>
<feature type="region of interest" description="Disordered" evidence="7">
    <location>
        <begin position="1"/>
        <end position="72"/>
    </location>
</feature>
<evidence type="ECO:0000256" key="8">
    <source>
        <dbReference type="SAM" id="Phobius"/>
    </source>
</evidence>
<evidence type="ECO:0000256" key="3">
    <source>
        <dbReference type="ARBA" id="ARBA00022519"/>
    </source>
</evidence>
<accession>F6G519</accession>
<gene>
    <name evidence="10" type="ordered locus">RSPO_c02760</name>
</gene>
<dbReference type="PATRIC" id="fig|1031711.3.peg.2699"/>
<dbReference type="AlphaFoldDB" id="F6G519"/>
<dbReference type="eggNOG" id="COG3008">
    <property type="taxonomic scope" value="Bacteria"/>
</dbReference>
<keyword evidence="3" id="KW-0997">Cell inner membrane</keyword>
<evidence type="ECO:0000256" key="5">
    <source>
        <dbReference type="ARBA" id="ARBA00022989"/>
    </source>
</evidence>
<evidence type="ECO:0000259" key="9">
    <source>
        <dbReference type="Pfam" id="PF02470"/>
    </source>
</evidence>
<keyword evidence="5 8" id="KW-1133">Transmembrane helix</keyword>
<dbReference type="KEGG" id="rsn:RSPO_c02760"/>
<feature type="region of interest" description="Disordered" evidence="7">
    <location>
        <begin position="201"/>
        <end position="221"/>
    </location>
</feature>
<dbReference type="InterPro" id="IPR051800">
    <property type="entry name" value="PqiA-PqiB_transport"/>
</dbReference>
<evidence type="ECO:0000256" key="6">
    <source>
        <dbReference type="ARBA" id="ARBA00023136"/>
    </source>
</evidence>
<feature type="transmembrane region" description="Helical" evidence="8">
    <location>
        <begin position="283"/>
        <end position="304"/>
    </location>
</feature>
<proteinExistence type="predicted"/>
<dbReference type="GO" id="GO:0005886">
    <property type="term" value="C:plasma membrane"/>
    <property type="evidence" value="ECO:0007669"/>
    <property type="project" value="UniProtKB-SubCell"/>
</dbReference>
<keyword evidence="2" id="KW-1003">Cell membrane</keyword>
<dbReference type="EMBL" id="CP002819">
    <property type="protein sequence ID" value="AEG70052.1"/>
    <property type="molecule type" value="Genomic_DNA"/>
</dbReference>
<feature type="domain" description="Mce/MlaD" evidence="9">
    <location>
        <begin position="422"/>
        <end position="482"/>
    </location>
</feature>
<dbReference type="eggNOG" id="COG1463">
    <property type="taxonomic scope" value="Bacteria"/>
</dbReference>